<feature type="transmembrane region" description="Helical" evidence="5">
    <location>
        <begin position="310"/>
        <end position="332"/>
    </location>
</feature>
<dbReference type="CDD" id="cd17323">
    <property type="entry name" value="MFS_Tpo1_MDR_like"/>
    <property type="match status" value="1"/>
</dbReference>
<name>A0A9P6XD53_RHIOR</name>
<feature type="transmembrane region" description="Helical" evidence="5">
    <location>
        <begin position="197"/>
        <end position="218"/>
    </location>
</feature>
<dbReference type="SUPFAM" id="SSF103473">
    <property type="entry name" value="MFS general substrate transporter"/>
    <property type="match status" value="1"/>
</dbReference>
<dbReference type="InterPro" id="IPR020846">
    <property type="entry name" value="MFS_dom"/>
</dbReference>
<dbReference type="InterPro" id="IPR036259">
    <property type="entry name" value="MFS_trans_sf"/>
</dbReference>
<evidence type="ECO:0000313" key="7">
    <source>
        <dbReference type="EMBL" id="KAG1311061.1"/>
    </source>
</evidence>
<keyword evidence="3 5" id="KW-1133">Transmembrane helix</keyword>
<feature type="transmembrane region" description="Helical" evidence="5">
    <location>
        <begin position="361"/>
        <end position="382"/>
    </location>
</feature>
<dbReference type="Gene3D" id="1.20.1720.10">
    <property type="entry name" value="Multidrug resistance protein D"/>
    <property type="match status" value="1"/>
</dbReference>
<feature type="domain" description="Major facilitator superfamily (MFS) profile" evidence="6">
    <location>
        <begin position="72"/>
        <end position="480"/>
    </location>
</feature>
<feature type="transmembrane region" description="Helical" evidence="5">
    <location>
        <begin position="388"/>
        <end position="411"/>
    </location>
</feature>
<proteinExistence type="predicted"/>
<dbReference type="EMBL" id="JAANQT010000431">
    <property type="protein sequence ID" value="KAG1311061.1"/>
    <property type="molecule type" value="Genomic_DNA"/>
</dbReference>
<comment type="caution">
    <text evidence="7">The sequence shown here is derived from an EMBL/GenBank/DDBJ whole genome shotgun (WGS) entry which is preliminary data.</text>
</comment>
<dbReference type="OrthoDB" id="440553at2759"/>
<reference evidence="7" key="1">
    <citation type="journal article" date="2020" name="Microb. Genom.">
        <title>Genetic diversity of clinical and environmental Mucorales isolates obtained from an investigation of mucormycosis cases among solid organ transplant recipients.</title>
        <authorList>
            <person name="Nguyen M.H."/>
            <person name="Kaul D."/>
            <person name="Muto C."/>
            <person name="Cheng S.J."/>
            <person name="Richter R.A."/>
            <person name="Bruno V.M."/>
            <person name="Liu G."/>
            <person name="Beyhan S."/>
            <person name="Sundermann A.J."/>
            <person name="Mounaud S."/>
            <person name="Pasculle A.W."/>
            <person name="Nierman W.C."/>
            <person name="Driscoll E."/>
            <person name="Cumbie R."/>
            <person name="Clancy C.J."/>
            <person name="Dupont C.L."/>
        </authorList>
    </citation>
    <scope>NUCLEOTIDE SEQUENCE</scope>
    <source>
        <strain evidence="7">GL11</strain>
    </source>
</reference>
<dbReference type="Proteomes" id="UP000716291">
    <property type="component" value="Unassembled WGS sequence"/>
</dbReference>
<feature type="transmembrane region" description="Helical" evidence="5">
    <location>
        <begin position="71"/>
        <end position="94"/>
    </location>
</feature>
<keyword evidence="2 5" id="KW-0812">Transmembrane</keyword>
<dbReference type="PROSITE" id="PS50850">
    <property type="entry name" value="MFS"/>
    <property type="match status" value="1"/>
</dbReference>
<dbReference type="PANTHER" id="PTHR23502:SF5">
    <property type="entry name" value="QUINIDINE RESISTANCE PROTEIN 3"/>
    <property type="match status" value="1"/>
</dbReference>
<dbReference type="Pfam" id="PF07690">
    <property type="entry name" value="MFS_1"/>
    <property type="match status" value="1"/>
</dbReference>
<dbReference type="GO" id="GO:0022857">
    <property type="term" value="F:transmembrane transporter activity"/>
    <property type="evidence" value="ECO:0007669"/>
    <property type="project" value="InterPro"/>
</dbReference>
<feature type="transmembrane region" description="Helical" evidence="5">
    <location>
        <begin position="163"/>
        <end position="185"/>
    </location>
</feature>
<comment type="subcellular location">
    <subcellularLocation>
        <location evidence="1">Membrane</location>
        <topology evidence="1">Multi-pass membrane protein</topology>
    </subcellularLocation>
</comment>
<dbReference type="AlphaFoldDB" id="A0A9P6XD53"/>
<evidence type="ECO:0000256" key="2">
    <source>
        <dbReference type="ARBA" id="ARBA00022692"/>
    </source>
</evidence>
<evidence type="ECO:0000313" key="8">
    <source>
        <dbReference type="Proteomes" id="UP000716291"/>
    </source>
</evidence>
<evidence type="ECO:0000256" key="5">
    <source>
        <dbReference type="SAM" id="Phobius"/>
    </source>
</evidence>
<feature type="transmembrane region" description="Helical" evidence="5">
    <location>
        <begin position="283"/>
        <end position="304"/>
    </location>
</feature>
<dbReference type="GO" id="GO:0005886">
    <property type="term" value="C:plasma membrane"/>
    <property type="evidence" value="ECO:0007669"/>
    <property type="project" value="TreeGrafter"/>
</dbReference>
<evidence type="ECO:0000256" key="4">
    <source>
        <dbReference type="ARBA" id="ARBA00023136"/>
    </source>
</evidence>
<evidence type="ECO:0000256" key="1">
    <source>
        <dbReference type="ARBA" id="ARBA00004141"/>
    </source>
</evidence>
<feature type="transmembrane region" description="Helical" evidence="5">
    <location>
        <begin position="224"/>
        <end position="246"/>
    </location>
</feature>
<feature type="transmembrane region" description="Helical" evidence="5">
    <location>
        <begin position="432"/>
        <end position="451"/>
    </location>
</feature>
<protein>
    <recommendedName>
        <fullName evidence="6">Major facilitator superfamily (MFS) profile domain-containing protein</fullName>
    </recommendedName>
</protein>
<feature type="transmembrane region" description="Helical" evidence="5">
    <location>
        <begin position="457"/>
        <end position="475"/>
    </location>
</feature>
<dbReference type="PANTHER" id="PTHR23502">
    <property type="entry name" value="MAJOR FACILITATOR SUPERFAMILY"/>
    <property type="match status" value="1"/>
</dbReference>
<organism evidence="7 8">
    <name type="scientific">Rhizopus oryzae</name>
    <name type="common">Mucormycosis agent</name>
    <name type="synonym">Rhizopus arrhizus var. delemar</name>
    <dbReference type="NCBI Taxonomy" id="64495"/>
    <lineage>
        <taxon>Eukaryota</taxon>
        <taxon>Fungi</taxon>
        <taxon>Fungi incertae sedis</taxon>
        <taxon>Mucoromycota</taxon>
        <taxon>Mucoromycotina</taxon>
        <taxon>Mucoromycetes</taxon>
        <taxon>Mucorales</taxon>
        <taxon>Mucorineae</taxon>
        <taxon>Rhizopodaceae</taxon>
        <taxon>Rhizopus</taxon>
    </lineage>
</organism>
<feature type="transmembrane region" description="Helical" evidence="5">
    <location>
        <begin position="106"/>
        <end position="126"/>
    </location>
</feature>
<gene>
    <name evidence="7" type="ORF">G6F64_004089</name>
</gene>
<keyword evidence="4 5" id="KW-0472">Membrane</keyword>
<keyword evidence="8" id="KW-1185">Reference proteome</keyword>
<dbReference type="InterPro" id="IPR011701">
    <property type="entry name" value="MFS"/>
</dbReference>
<accession>A0A9P6XD53</accession>
<evidence type="ECO:0000256" key="3">
    <source>
        <dbReference type="ARBA" id="ARBA00022989"/>
    </source>
</evidence>
<evidence type="ECO:0000259" key="6">
    <source>
        <dbReference type="PROSITE" id="PS50850"/>
    </source>
</evidence>
<sequence>METATKIISHHSEKSYLERELIVSLDQDGPMIGPNLEMMDTAEDKGSRNKWWNKSRGQQDPLEFSALKKNVILLIVAVAGAISPLASTIYYPAIVTMQSYFNTNDTTMNASLSVFTFLTAFFPLIWATFGDRYGRRNIYLISFLISVIGSICCAVSINVQMFIAFRAVSAIGSSSVMSMGAGTIADIFEPRERGRAFAYYTCGPLLGPAIGPIVGGYLNKGLGWRSIFWCLAILSFSLWTAIFFFLPETWRPPVMTSEPTAKEKQTDPEQPVRKSRVMNPLKALGLLLYPNIALVIAYVAILVYSNQYHLDTGIVGICYLPFAIGAMLGGIFGGRFSDRVYNASVTKAKEKNEEIYPEMRLNVLVLGCSNLIQALALIAYGWCIHKDVHLAYGLVCQFIYGLASMAPNVTISAYMVDCFRKQGASVTACNNFVRYIMAGVGSLIASDIQRAMGNGPLFTFGGALLIVFFINVMIVRRYPKKWAALRE</sequence>
<feature type="transmembrane region" description="Helical" evidence="5">
    <location>
        <begin position="138"/>
        <end position="157"/>
    </location>
</feature>